<evidence type="ECO:0000256" key="1">
    <source>
        <dbReference type="SAM" id="SignalP"/>
    </source>
</evidence>
<keyword evidence="3" id="KW-1185">Reference proteome</keyword>
<keyword evidence="1" id="KW-0732">Signal</keyword>
<accession>A0A7U2F1J3</accession>
<dbReference type="Proteomes" id="UP000663193">
    <property type="component" value="Chromosome 7"/>
</dbReference>
<evidence type="ECO:0008006" key="4">
    <source>
        <dbReference type="Google" id="ProtNLM"/>
    </source>
</evidence>
<name>A0A7U2F1J3_PHANO</name>
<dbReference type="AlphaFoldDB" id="A0A7U2F1J3"/>
<protein>
    <recommendedName>
        <fullName evidence="4">Secreted protein</fullName>
    </recommendedName>
</protein>
<evidence type="ECO:0000313" key="2">
    <source>
        <dbReference type="EMBL" id="QRC96985.1"/>
    </source>
</evidence>
<gene>
    <name evidence="2" type="ORF">JI435_409910</name>
</gene>
<evidence type="ECO:0000313" key="3">
    <source>
        <dbReference type="Proteomes" id="UP000663193"/>
    </source>
</evidence>
<organism evidence="2 3">
    <name type="scientific">Phaeosphaeria nodorum (strain SN15 / ATCC MYA-4574 / FGSC 10173)</name>
    <name type="common">Glume blotch fungus</name>
    <name type="synonym">Parastagonospora nodorum</name>
    <dbReference type="NCBI Taxonomy" id="321614"/>
    <lineage>
        <taxon>Eukaryota</taxon>
        <taxon>Fungi</taxon>
        <taxon>Dikarya</taxon>
        <taxon>Ascomycota</taxon>
        <taxon>Pezizomycotina</taxon>
        <taxon>Dothideomycetes</taxon>
        <taxon>Pleosporomycetidae</taxon>
        <taxon>Pleosporales</taxon>
        <taxon>Pleosporineae</taxon>
        <taxon>Phaeosphaeriaceae</taxon>
        <taxon>Parastagonospora</taxon>
    </lineage>
</organism>
<feature type="signal peptide" evidence="1">
    <location>
        <begin position="1"/>
        <end position="16"/>
    </location>
</feature>
<dbReference type="EMBL" id="CP069029">
    <property type="protein sequence ID" value="QRC96985.1"/>
    <property type="molecule type" value="Genomic_DNA"/>
</dbReference>
<feature type="chain" id="PRO_5031563635" description="Secreted protein" evidence="1">
    <location>
        <begin position="17"/>
        <end position="58"/>
    </location>
</feature>
<dbReference type="VEuPathDB" id="FungiDB:JI435_409910"/>
<proteinExistence type="predicted"/>
<sequence>MRPCSLHMAVLSWVRGLRLRWAVWSGCLSSRCGHAEHVGFLCTGDLDWGLESSLINVK</sequence>
<reference evidence="3" key="1">
    <citation type="journal article" date="2021" name="BMC Genomics">
        <title>Chromosome-level genome assembly and manually-curated proteome of model necrotroph Parastagonospora nodorum Sn15 reveals a genome-wide trove of candidate effector homologs, and redundancy of virulence-related functions within an accessory chromosome.</title>
        <authorList>
            <person name="Bertazzoni S."/>
            <person name="Jones D.A.B."/>
            <person name="Phan H.T."/>
            <person name="Tan K.-C."/>
            <person name="Hane J.K."/>
        </authorList>
    </citation>
    <scope>NUCLEOTIDE SEQUENCE [LARGE SCALE GENOMIC DNA]</scope>
    <source>
        <strain evidence="3">SN15 / ATCC MYA-4574 / FGSC 10173)</strain>
    </source>
</reference>